<dbReference type="AlphaFoldDB" id="A0A438DAH1"/>
<name>A0A438DAH1_VITVI</name>
<organism evidence="1 2">
    <name type="scientific">Vitis vinifera</name>
    <name type="common">Grape</name>
    <dbReference type="NCBI Taxonomy" id="29760"/>
    <lineage>
        <taxon>Eukaryota</taxon>
        <taxon>Viridiplantae</taxon>
        <taxon>Streptophyta</taxon>
        <taxon>Embryophyta</taxon>
        <taxon>Tracheophyta</taxon>
        <taxon>Spermatophyta</taxon>
        <taxon>Magnoliopsida</taxon>
        <taxon>eudicotyledons</taxon>
        <taxon>Gunneridae</taxon>
        <taxon>Pentapetalae</taxon>
        <taxon>rosids</taxon>
        <taxon>Vitales</taxon>
        <taxon>Vitaceae</taxon>
        <taxon>Viteae</taxon>
        <taxon>Vitis</taxon>
    </lineage>
</organism>
<evidence type="ECO:0000313" key="2">
    <source>
        <dbReference type="Proteomes" id="UP000288805"/>
    </source>
</evidence>
<gene>
    <name evidence="1" type="ORF">CK203_099878</name>
</gene>
<proteinExistence type="predicted"/>
<dbReference type="EMBL" id="QGNW01001715">
    <property type="protein sequence ID" value="RVW32457.1"/>
    <property type="molecule type" value="Genomic_DNA"/>
</dbReference>
<protein>
    <submittedName>
        <fullName evidence="1">Uncharacterized protein</fullName>
    </submittedName>
</protein>
<sequence length="132" mass="15052">MLSTSFDPYIINYESLRGFLVPKFTIYDGTSDPFDHIMHFSQPTRPSSLMVPLSLVEFRKHVLRYLRSLCGPMFCLLKAEHKHLAKHQVVGEQVTQRLHEAVRASSTLSGILQYGCHPANLQVKYQLGHAIL</sequence>
<comment type="caution">
    <text evidence="1">The sequence shown here is derived from an EMBL/GenBank/DDBJ whole genome shotgun (WGS) entry which is preliminary data.</text>
</comment>
<accession>A0A438DAH1</accession>
<reference evidence="1 2" key="1">
    <citation type="journal article" date="2018" name="PLoS Genet.">
        <title>Population sequencing reveals clonal diversity and ancestral inbreeding in the grapevine cultivar Chardonnay.</title>
        <authorList>
            <person name="Roach M.J."/>
            <person name="Johnson D.L."/>
            <person name="Bohlmann J."/>
            <person name="van Vuuren H.J."/>
            <person name="Jones S.J."/>
            <person name="Pretorius I.S."/>
            <person name="Schmidt S.A."/>
            <person name="Borneman A.R."/>
        </authorList>
    </citation>
    <scope>NUCLEOTIDE SEQUENCE [LARGE SCALE GENOMIC DNA]</scope>
    <source>
        <strain evidence="2">cv. Chardonnay</strain>
        <tissue evidence="1">Leaf</tissue>
    </source>
</reference>
<dbReference type="Proteomes" id="UP000288805">
    <property type="component" value="Unassembled WGS sequence"/>
</dbReference>
<evidence type="ECO:0000313" key="1">
    <source>
        <dbReference type="EMBL" id="RVW32457.1"/>
    </source>
</evidence>